<feature type="region of interest" description="Disordered" evidence="1">
    <location>
        <begin position="40"/>
        <end position="76"/>
    </location>
</feature>
<organism evidence="4 5">
    <name type="scientific">Streptomyces niveus</name>
    <name type="common">Streptomyces spheroides</name>
    <dbReference type="NCBI Taxonomy" id="193462"/>
    <lineage>
        <taxon>Bacteria</taxon>
        <taxon>Bacillati</taxon>
        <taxon>Actinomycetota</taxon>
        <taxon>Actinomycetes</taxon>
        <taxon>Kitasatosporales</taxon>
        <taxon>Streptomycetaceae</taxon>
        <taxon>Streptomyces</taxon>
    </lineage>
</organism>
<evidence type="ECO:0000313" key="4">
    <source>
        <dbReference type="EMBL" id="WUX52382.1"/>
    </source>
</evidence>
<dbReference type="Proteomes" id="UP001432209">
    <property type="component" value="Chromosome"/>
</dbReference>
<feature type="chain" id="PRO_5046291349" evidence="2">
    <location>
        <begin position="39"/>
        <end position="169"/>
    </location>
</feature>
<keyword evidence="5" id="KW-1185">Reference proteome</keyword>
<dbReference type="RefSeq" id="WP_329076040.1">
    <property type="nucleotide sequence ID" value="NZ_CP109495.1"/>
</dbReference>
<reference evidence="4" key="1">
    <citation type="submission" date="2022-10" db="EMBL/GenBank/DDBJ databases">
        <title>The complete genomes of actinobacterial strains from the NBC collection.</title>
        <authorList>
            <person name="Joergensen T.S."/>
            <person name="Alvarez Arevalo M."/>
            <person name="Sterndorff E.B."/>
            <person name="Faurdal D."/>
            <person name="Vuksanovic O."/>
            <person name="Mourched A.-S."/>
            <person name="Charusanti P."/>
            <person name="Shaw S."/>
            <person name="Blin K."/>
            <person name="Weber T."/>
        </authorList>
    </citation>
    <scope>NUCLEOTIDE SEQUENCE</scope>
    <source>
        <strain evidence="4">NBC_01432</strain>
    </source>
</reference>
<dbReference type="EMBL" id="CP109495">
    <property type="protein sequence ID" value="WUX52382.1"/>
    <property type="molecule type" value="Genomic_DNA"/>
</dbReference>
<proteinExistence type="predicted"/>
<feature type="signal peptide" evidence="2">
    <location>
        <begin position="1"/>
        <end position="38"/>
    </location>
</feature>
<evidence type="ECO:0000256" key="2">
    <source>
        <dbReference type="SAM" id="SignalP"/>
    </source>
</evidence>
<dbReference type="Gene3D" id="2.30.30.40">
    <property type="entry name" value="SH3 Domains"/>
    <property type="match status" value="1"/>
</dbReference>
<evidence type="ECO:0000259" key="3">
    <source>
        <dbReference type="Pfam" id="PF08239"/>
    </source>
</evidence>
<sequence length="169" mass="17803">MSQRSLRSSAPRLRGSFGPYAAALAVAVAALTATPALAAVPTPPPVSWNGHVDTPTEGPAPTDADEATETTGATEVTEAAENEAEAAAAAAHEYKGRVIARSGLLLRDRPTRSSRVIGTAAYGQIVHIFCKTRGDNVNGNDRWYLLTDGNWAWGSAAYIENIGQAPRWC</sequence>
<accession>A0ABZ2A653</accession>
<dbReference type="InterPro" id="IPR003646">
    <property type="entry name" value="SH3-like_bac-type"/>
</dbReference>
<evidence type="ECO:0000256" key="1">
    <source>
        <dbReference type="SAM" id="MobiDB-lite"/>
    </source>
</evidence>
<dbReference type="Pfam" id="PF08239">
    <property type="entry name" value="SH3_3"/>
    <property type="match status" value="1"/>
</dbReference>
<keyword evidence="2" id="KW-0732">Signal</keyword>
<gene>
    <name evidence="4" type="ORF">OG442_13050</name>
</gene>
<evidence type="ECO:0000313" key="5">
    <source>
        <dbReference type="Proteomes" id="UP001432209"/>
    </source>
</evidence>
<name>A0ABZ2A653_STRNV</name>
<protein>
    <submittedName>
        <fullName evidence="4">SH3 domain-containing protein</fullName>
    </submittedName>
</protein>
<feature type="domain" description="SH3b" evidence="3">
    <location>
        <begin position="103"/>
        <end position="160"/>
    </location>
</feature>